<keyword evidence="9 16" id="KW-1133">Transmembrane helix</keyword>
<dbReference type="CDD" id="cd04212">
    <property type="entry name" value="CuRO_UO_II"/>
    <property type="match status" value="1"/>
</dbReference>
<dbReference type="GO" id="GO:0009486">
    <property type="term" value="F:cytochrome bo3 ubiquinol oxidase activity"/>
    <property type="evidence" value="ECO:0007669"/>
    <property type="project" value="InterPro"/>
</dbReference>
<comment type="similarity">
    <text evidence="2 15">Belongs to the cytochrome c oxidase subunit 2 family.</text>
</comment>
<dbReference type="SUPFAM" id="SSF49503">
    <property type="entry name" value="Cupredoxins"/>
    <property type="match status" value="1"/>
</dbReference>
<evidence type="ECO:0000256" key="7">
    <source>
        <dbReference type="ARBA" id="ARBA00022729"/>
    </source>
</evidence>
<dbReference type="Pfam" id="PF00116">
    <property type="entry name" value="COX2"/>
    <property type="match status" value="1"/>
</dbReference>
<dbReference type="OrthoDB" id="9781261at2"/>
<evidence type="ECO:0000256" key="10">
    <source>
        <dbReference type="ARBA" id="ARBA00023002"/>
    </source>
</evidence>
<keyword evidence="10 15" id="KW-0560">Oxidoreductase</keyword>
<organism evidence="19">
    <name type="scientific">Desulfovibrio sp. U5L</name>
    <dbReference type="NCBI Taxonomy" id="596152"/>
    <lineage>
        <taxon>Bacteria</taxon>
        <taxon>Pseudomonadati</taxon>
        <taxon>Thermodesulfobacteriota</taxon>
        <taxon>Desulfovibrionia</taxon>
        <taxon>Desulfovibrionales</taxon>
        <taxon>Desulfovibrionaceae</taxon>
        <taxon>Desulfovibrio</taxon>
    </lineage>
</organism>
<dbReference type="STRING" id="596152.DesU5LDRAFT_3328"/>
<dbReference type="InterPro" id="IPR010514">
    <property type="entry name" value="COX_ARM"/>
</dbReference>
<dbReference type="InterPro" id="IPR011759">
    <property type="entry name" value="Cyt_c_oxidase_su2_TM_dom"/>
</dbReference>
<dbReference type="GO" id="GO:0005886">
    <property type="term" value="C:plasma membrane"/>
    <property type="evidence" value="ECO:0007669"/>
    <property type="project" value="UniProtKB-SubCell"/>
</dbReference>
<keyword evidence="7" id="KW-0732">Signal</keyword>
<dbReference type="GO" id="GO:0005507">
    <property type="term" value="F:copper ion binding"/>
    <property type="evidence" value="ECO:0007669"/>
    <property type="project" value="InterPro"/>
</dbReference>
<feature type="transmembrane region" description="Helical" evidence="16">
    <location>
        <begin position="42"/>
        <end position="67"/>
    </location>
</feature>
<keyword evidence="13" id="KW-0449">Lipoprotein</keyword>
<accession>I2Q5A4</accession>
<protein>
    <recommendedName>
        <fullName evidence="14">Ubiquinol oxidase polypeptide II</fullName>
    </recommendedName>
</protein>
<keyword evidence="6 16" id="KW-0812">Transmembrane</keyword>
<dbReference type="SUPFAM" id="SSF81464">
    <property type="entry name" value="Cytochrome c oxidase subunit II-like, transmembrane region"/>
    <property type="match status" value="1"/>
</dbReference>
<sequence>MKRKFSFLCAVLALPCLATMLEGCSKMLIFNPKGPIGESERSIILIAFGLMLIVVIPVIFMAIWFPLRYRAGNTKAPYDPKWCHSGKIELAMWCVPLVIVLILAAITWRETHRLDPYRPIASEAAPLDVEVVSFDWKWLFIYPKERIAVVNEFVFPAKVPLSFRLTSDTVMTSFFIPQLGSQIYAMAGMQTRLHLLADETGVFAGQNQQFCGEGYPRMNFDAIADTPEQFDAWVRKVRQSPDRLDAARLEQLRQPGVPAGPLYFSSIDPGLFEGIMKKSVSMPMPPEGTAAPAHAGHGE</sequence>
<dbReference type="PANTHER" id="PTHR22888">
    <property type="entry name" value="CYTOCHROME C OXIDASE, SUBUNIT II"/>
    <property type="match status" value="1"/>
</dbReference>
<gene>
    <name evidence="19" type="ORF">DesU5LDRAFT_3328</name>
</gene>
<dbReference type="PANTHER" id="PTHR22888:SF18">
    <property type="entry name" value="CYTOCHROME BO(3) UBIQUINOL OXIDASE SUBUNIT 2"/>
    <property type="match status" value="1"/>
</dbReference>
<dbReference type="PROSITE" id="PS50999">
    <property type="entry name" value="COX2_TM"/>
    <property type="match status" value="1"/>
</dbReference>
<feature type="transmembrane region" description="Helical" evidence="16">
    <location>
        <begin position="88"/>
        <end position="108"/>
    </location>
</feature>
<dbReference type="GO" id="GO:0042773">
    <property type="term" value="P:ATP synthesis coupled electron transport"/>
    <property type="evidence" value="ECO:0007669"/>
    <property type="project" value="TreeGrafter"/>
</dbReference>
<evidence type="ECO:0000256" key="3">
    <source>
        <dbReference type="ARBA" id="ARBA00022448"/>
    </source>
</evidence>
<evidence type="ECO:0000256" key="4">
    <source>
        <dbReference type="ARBA" id="ARBA00022475"/>
    </source>
</evidence>
<keyword evidence="12" id="KW-0564">Palmitate</keyword>
<dbReference type="Gene3D" id="2.60.40.420">
    <property type="entry name" value="Cupredoxins - blue copper proteins"/>
    <property type="match status" value="1"/>
</dbReference>
<comment type="subcellular location">
    <subcellularLocation>
        <location evidence="1">Cell membrane</location>
        <topology evidence="1">Multi-pass membrane protein</topology>
    </subcellularLocation>
</comment>
<dbReference type="GO" id="GO:0004129">
    <property type="term" value="F:cytochrome-c oxidase activity"/>
    <property type="evidence" value="ECO:0007669"/>
    <property type="project" value="UniProtKB-UniRule"/>
</dbReference>
<evidence type="ECO:0000259" key="17">
    <source>
        <dbReference type="PROSITE" id="PS50857"/>
    </source>
</evidence>
<evidence type="ECO:0000256" key="8">
    <source>
        <dbReference type="ARBA" id="ARBA00022982"/>
    </source>
</evidence>
<dbReference type="InterPro" id="IPR045187">
    <property type="entry name" value="CcO_II"/>
</dbReference>
<dbReference type="PIRSF" id="PIRSF000292">
    <property type="entry name" value="Ubi_od_II"/>
    <property type="match status" value="1"/>
</dbReference>
<evidence type="ECO:0000256" key="5">
    <source>
        <dbReference type="ARBA" id="ARBA00022660"/>
    </source>
</evidence>
<dbReference type="GO" id="GO:0016682">
    <property type="term" value="F:oxidoreductase activity, acting on diphenols and related substances as donors, oxygen as acceptor"/>
    <property type="evidence" value="ECO:0007669"/>
    <property type="project" value="InterPro"/>
</dbReference>
<reference evidence="19" key="1">
    <citation type="submission" date="2011-11" db="EMBL/GenBank/DDBJ databases">
        <title>Improved High-Quality Draft sequence of Desulfovibrio sp. U5L.</title>
        <authorList>
            <consortium name="US DOE Joint Genome Institute"/>
            <person name="Lucas S."/>
            <person name="Han J."/>
            <person name="Lapidus A."/>
            <person name="Cheng J.-F."/>
            <person name="Goodwin L."/>
            <person name="Pitluck S."/>
            <person name="Peters L."/>
            <person name="Ovchinnikova G."/>
            <person name="Held B."/>
            <person name="Detter J.C."/>
            <person name="Han C."/>
            <person name="Tapia R."/>
            <person name="Land M."/>
            <person name="Hauser L."/>
            <person name="Kyrpides N."/>
            <person name="Ivanova N."/>
            <person name="Pagani I."/>
            <person name="Gabster J."/>
            <person name="Walker C."/>
            <person name="Stolyar S."/>
            <person name="Stahl D."/>
            <person name="Arkin A."/>
            <person name="Dehal P."/>
            <person name="Hazen T."/>
            <person name="Woyke T."/>
        </authorList>
    </citation>
    <scope>NUCLEOTIDE SEQUENCE [LARGE SCALE GENOMIC DNA]</scope>
    <source>
        <strain evidence="19">U5L</strain>
    </source>
</reference>
<evidence type="ECO:0000256" key="9">
    <source>
        <dbReference type="ARBA" id="ARBA00022989"/>
    </source>
</evidence>
<keyword evidence="5 15" id="KW-0679">Respiratory chain</keyword>
<keyword evidence="4 15" id="KW-1003">Cell membrane</keyword>
<dbReference type="Pfam" id="PF06481">
    <property type="entry name" value="COX_ARM"/>
    <property type="match status" value="1"/>
</dbReference>
<evidence type="ECO:0000256" key="15">
    <source>
        <dbReference type="PIRNR" id="PIRNR000292"/>
    </source>
</evidence>
<evidence type="ECO:0000256" key="14">
    <source>
        <dbReference type="ARBA" id="ARBA00030198"/>
    </source>
</evidence>
<keyword evidence="11 15" id="KW-0472">Membrane</keyword>
<dbReference type="NCBIfam" id="TIGR01433">
    <property type="entry name" value="CyoA"/>
    <property type="match status" value="1"/>
</dbReference>
<dbReference type="eggNOG" id="COG1622">
    <property type="taxonomic scope" value="Bacteria"/>
</dbReference>
<dbReference type="InterPro" id="IPR002429">
    <property type="entry name" value="CcO_II-like_C"/>
</dbReference>
<evidence type="ECO:0000256" key="11">
    <source>
        <dbReference type="ARBA" id="ARBA00023136"/>
    </source>
</evidence>
<dbReference type="InterPro" id="IPR008972">
    <property type="entry name" value="Cupredoxin"/>
</dbReference>
<dbReference type="InterPro" id="IPR006333">
    <property type="entry name" value="Cyt_o_ubiquinol_oxidase_su2"/>
</dbReference>
<keyword evidence="3 15" id="KW-0813">Transport</keyword>
<dbReference type="EMBL" id="JH600068">
    <property type="protein sequence ID" value="EIG54960.1"/>
    <property type="molecule type" value="Genomic_DNA"/>
</dbReference>
<evidence type="ECO:0000256" key="2">
    <source>
        <dbReference type="ARBA" id="ARBA00007866"/>
    </source>
</evidence>
<evidence type="ECO:0000256" key="16">
    <source>
        <dbReference type="SAM" id="Phobius"/>
    </source>
</evidence>
<evidence type="ECO:0000256" key="1">
    <source>
        <dbReference type="ARBA" id="ARBA00004651"/>
    </source>
</evidence>
<dbReference type="InterPro" id="IPR036257">
    <property type="entry name" value="Cyt_c_oxidase_su2_TM_sf"/>
</dbReference>
<dbReference type="InterPro" id="IPR034227">
    <property type="entry name" value="CuRO_UO_II"/>
</dbReference>
<evidence type="ECO:0000313" key="19">
    <source>
        <dbReference type="EMBL" id="EIG54960.1"/>
    </source>
</evidence>
<dbReference type="HOGENOM" id="CLU_036876_6_1_7"/>
<dbReference type="PROSITE" id="PS50857">
    <property type="entry name" value="COX2_CUA"/>
    <property type="match status" value="1"/>
</dbReference>
<dbReference type="Gene3D" id="1.10.287.90">
    <property type="match status" value="1"/>
</dbReference>
<feature type="domain" description="Cytochrome oxidase subunit II transmembrane region profile" evidence="18">
    <location>
        <begin position="21"/>
        <end position="118"/>
    </location>
</feature>
<name>I2Q5A4_9BACT</name>
<evidence type="ECO:0000256" key="6">
    <source>
        <dbReference type="ARBA" id="ARBA00022692"/>
    </source>
</evidence>
<proteinExistence type="inferred from homology"/>
<keyword evidence="8 15" id="KW-0249">Electron transport</keyword>
<dbReference type="AlphaFoldDB" id="I2Q5A4"/>
<evidence type="ECO:0000259" key="18">
    <source>
        <dbReference type="PROSITE" id="PS50999"/>
    </source>
</evidence>
<evidence type="ECO:0000256" key="12">
    <source>
        <dbReference type="ARBA" id="ARBA00023139"/>
    </source>
</evidence>
<evidence type="ECO:0000256" key="13">
    <source>
        <dbReference type="ARBA" id="ARBA00023288"/>
    </source>
</evidence>
<feature type="domain" description="Cytochrome oxidase subunit II copper A binding" evidence="17">
    <location>
        <begin position="124"/>
        <end position="236"/>
    </location>
</feature>